<dbReference type="Pfam" id="PF00561">
    <property type="entry name" value="Abhydrolase_1"/>
    <property type="match status" value="1"/>
</dbReference>
<evidence type="ECO:0000313" key="3">
    <source>
        <dbReference type="EMBL" id="ESS59877.1"/>
    </source>
</evidence>
<evidence type="ECO:0000256" key="1">
    <source>
        <dbReference type="ARBA" id="ARBA00022801"/>
    </source>
</evidence>
<proteinExistence type="predicted"/>
<reference evidence="3 4" key="1">
    <citation type="journal article" date="2014" name="Genome Announc.">
        <title>Draft Genome Sequence of Enterobacter cloacae Strain S611.</title>
        <authorList>
            <person name="Wang D."/>
            <person name="Han C.S."/>
            <person name="Dichosa A.E."/>
            <person name="Gleasner C.D."/>
            <person name="Johnson S.L."/>
            <person name="Daligault H.E."/>
            <person name="Davenport K.W."/>
            <person name="Li P.E."/>
            <person name="Pierson E.A."/>
            <person name="Pierson L.S.III."/>
        </authorList>
    </citation>
    <scope>NUCLEOTIDE SEQUENCE [LARGE SCALE GENOMIC DNA]</scope>
    <source>
        <strain evidence="3 4">S611</strain>
    </source>
</reference>
<protein>
    <submittedName>
        <fullName evidence="3">Alpha/beta hydrolase fold family protein</fullName>
    </submittedName>
</protein>
<name>A0ABN0QBX3_ENTCL</name>
<dbReference type="EMBL" id="AXOM01000013">
    <property type="protein sequence ID" value="ESS59877.1"/>
    <property type="molecule type" value="Genomic_DNA"/>
</dbReference>
<evidence type="ECO:0000259" key="2">
    <source>
        <dbReference type="Pfam" id="PF00561"/>
    </source>
</evidence>
<sequence>MSISDFTQFPSLSGFGSVTGVPWLEARFGQTFRSIYVDTGSVGLHAVVGGRGPALLLVPGWPQNWYTWSRMMLALSQNFTVIAVDPRGTGLSDKPCDGYDADTPATDLFALMDLLGFADFYLAGHDVGMWIAFAMAATDPGRVRKVALGEAIIPGVFETPPIVCDDGQTNTFLWHHMFNRIDGVNERLVEGREEIYFGTQMDQKAGPPGAMPRHARDFYIEMLRRVPGALKGSFDYYRGIDCSIPQYRSHAERGLNLPVLAFAGELACGEMVQRELYKIAGDVRSVIYEGGGHYIPEQFPDELADAFRMFFLT</sequence>
<feature type="domain" description="AB hydrolase-1" evidence="2">
    <location>
        <begin position="53"/>
        <end position="294"/>
    </location>
</feature>
<comment type="caution">
    <text evidence="3">The sequence shown here is derived from an EMBL/GenBank/DDBJ whole genome shotgun (WGS) entry which is preliminary data.</text>
</comment>
<dbReference type="InterPro" id="IPR029058">
    <property type="entry name" value="AB_hydrolase_fold"/>
</dbReference>
<dbReference type="InterPro" id="IPR000639">
    <property type="entry name" value="Epox_hydrolase-like"/>
</dbReference>
<dbReference type="SUPFAM" id="SSF53474">
    <property type="entry name" value="alpha/beta-Hydrolases"/>
    <property type="match status" value="1"/>
</dbReference>
<dbReference type="Proteomes" id="UP000017834">
    <property type="component" value="Unassembled WGS sequence"/>
</dbReference>
<organism evidence="3 4">
    <name type="scientific">Enterobacter cloacae S611</name>
    <dbReference type="NCBI Taxonomy" id="1399146"/>
    <lineage>
        <taxon>Bacteria</taxon>
        <taxon>Pseudomonadati</taxon>
        <taxon>Pseudomonadota</taxon>
        <taxon>Gammaproteobacteria</taxon>
        <taxon>Enterobacterales</taxon>
        <taxon>Enterobacteriaceae</taxon>
        <taxon>Enterobacter</taxon>
        <taxon>Enterobacter cloacae complex</taxon>
    </lineage>
</organism>
<keyword evidence="4" id="KW-1185">Reference proteome</keyword>
<dbReference type="PANTHER" id="PTHR43329">
    <property type="entry name" value="EPOXIDE HYDROLASE"/>
    <property type="match status" value="1"/>
</dbReference>
<accession>A0ABN0QBX3</accession>
<dbReference type="InterPro" id="IPR000073">
    <property type="entry name" value="AB_hydrolase_1"/>
</dbReference>
<gene>
    <name evidence="3" type="ORF">EDP2_1086</name>
</gene>
<dbReference type="GO" id="GO:0016787">
    <property type="term" value="F:hydrolase activity"/>
    <property type="evidence" value="ECO:0007669"/>
    <property type="project" value="UniProtKB-KW"/>
</dbReference>
<keyword evidence="1 3" id="KW-0378">Hydrolase</keyword>
<dbReference type="Gene3D" id="3.40.50.1820">
    <property type="entry name" value="alpha/beta hydrolase"/>
    <property type="match status" value="1"/>
</dbReference>
<dbReference type="PRINTS" id="PR00412">
    <property type="entry name" value="EPOXHYDRLASE"/>
</dbReference>
<evidence type="ECO:0000313" key="4">
    <source>
        <dbReference type="Proteomes" id="UP000017834"/>
    </source>
</evidence>